<dbReference type="GO" id="GO:0016279">
    <property type="term" value="F:protein-lysine N-methyltransferase activity"/>
    <property type="evidence" value="ECO:0007669"/>
    <property type="project" value="TreeGrafter"/>
</dbReference>
<dbReference type="InterPro" id="IPR046341">
    <property type="entry name" value="SET_dom_sf"/>
</dbReference>
<evidence type="ECO:0000313" key="2">
    <source>
        <dbReference type="Proteomes" id="UP000604046"/>
    </source>
</evidence>
<dbReference type="InterPro" id="IPR050600">
    <property type="entry name" value="SETD3_SETD6_MTase"/>
</dbReference>
<evidence type="ECO:0000313" key="1">
    <source>
        <dbReference type="EMBL" id="CAE7579633.1"/>
    </source>
</evidence>
<name>A0A812UIN2_9DINO</name>
<dbReference type="OrthoDB" id="341421at2759"/>
<reference evidence="1" key="1">
    <citation type="submission" date="2021-02" db="EMBL/GenBank/DDBJ databases">
        <authorList>
            <person name="Dougan E. K."/>
            <person name="Rhodes N."/>
            <person name="Thang M."/>
            <person name="Chan C."/>
        </authorList>
    </citation>
    <scope>NUCLEOTIDE SEQUENCE</scope>
</reference>
<proteinExistence type="predicted"/>
<accession>A0A812UIN2</accession>
<dbReference type="Proteomes" id="UP000604046">
    <property type="component" value="Unassembled WGS sequence"/>
</dbReference>
<dbReference type="SUPFAM" id="SSF82199">
    <property type="entry name" value="SET domain"/>
    <property type="match status" value="1"/>
</dbReference>
<gene>
    <name evidence="1" type="primary">SETD4</name>
    <name evidence="1" type="ORF">SNAT2548_LOCUS33068</name>
</gene>
<dbReference type="AlphaFoldDB" id="A0A812UIN2"/>
<dbReference type="CDD" id="cd10527">
    <property type="entry name" value="SET_LSMT"/>
    <property type="match status" value="1"/>
</dbReference>
<dbReference type="PANTHER" id="PTHR13271">
    <property type="entry name" value="UNCHARACTERIZED PUTATIVE METHYLTRANSFERASE"/>
    <property type="match status" value="1"/>
</dbReference>
<sequence length="474" mass="53381">MASPTVVHKVQSFKEWLKTSFSVDLEDLGVELRCDRFGGIGVFACRRLGPGDALVRIPLKAILHAAQVRKSTFGAKVLAVIPEIRGEELLWLYMIWGREEPELCGWYPYLQILPASDPLSWYTNEEALQWLVGTPLLEEARQAVKDERESHRNLLGKLQEADPDFFASERFSYEAWRWARSCYVSRAFDRVAFDMSDGDWDSDGLSPLLDSLNHRPDAEVEARFDQDGARLLLPAGAVGYEPGEEVLHLYQRDCENSRLLTHYGFSFFANTHDSVREVTFHLRPELVPQRLKAVSSAMPELEARSSGDAICIHLTQGLTLQTAETPLQLLRAASLLRSGRDFQEQQASCMEKARACRWISMALCKMLDGMEAFSKGAKSSRTSALVLLGRRGRLGRFALSEKARQLQEARPKAKIITLPRSADSRATALYATTVYCILRKNADVAEQSAEMAILAARMERHNRENPERNDCEGA</sequence>
<organism evidence="1 2">
    <name type="scientific">Symbiodinium natans</name>
    <dbReference type="NCBI Taxonomy" id="878477"/>
    <lineage>
        <taxon>Eukaryota</taxon>
        <taxon>Sar</taxon>
        <taxon>Alveolata</taxon>
        <taxon>Dinophyceae</taxon>
        <taxon>Suessiales</taxon>
        <taxon>Symbiodiniaceae</taxon>
        <taxon>Symbiodinium</taxon>
    </lineage>
</organism>
<dbReference type="PANTHER" id="PTHR13271:SF151">
    <property type="entry name" value="SET DOMAIN-CONTAINING PROTEIN 4"/>
    <property type="match status" value="1"/>
</dbReference>
<dbReference type="EMBL" id="CAJNDS010002739">
    <property type="protein sequence ID" value="CAE7579633.1"/>
    <property type="molecule type" value="Genomic_DNA"/>
</dbReference>
<dbReference type="Gene3D" id="3.90.1410.10">
    <property type="entry name" value="set domain protein methyltransferase, domain 1"/>
    <property type="match status" value="1"/>
</dbReference>
<keyword evidence="2" id="KW-1185">Reference proteome</keyword>
<protein>
    <submittedName>
        <fullName evidence="1">SETD4 protein</fullName>
    </submittedName>
</protein>
<comment type="caution">
    <text evidence="1">The sequence shown here is derived from an EMBL/GenBank/DDBJ whole genome shotgun (WGS) entry which is preliminary data.</text>
</comment>